<gene>
    <name evidence="2" type="ORF">NZD86_02680</name>
</gene>
<keyword evidence="1" id="KW-0472">Membrane</keyword>
<keyword evidence="1" id="KW-1133">Transmembrane helix</keyword>
<sequence>MADRLGNGISSLMMEFKEASDAPLLLGSFRSFHQIGMVSFVSGVLAVLLIVTVTSKHQTLSD</sequence>
<evidence type="ECO:0000256" key="1">
    <source>
        <dbReference type="SAM" id="Phobius"/>
    </source>
</evidence>
<accession>A0ABY6Z3K4</accession>
<name>A0ABY6Z3K4_9BACL</name>
<keyword evidence="3" id="KW-1185">Reference proteome</keyword>
<keyword evidence="1" id="KW-0812">Transmembrane</keyword>
<evidence type="ECO:0000313" key="3">
    <source>
        <dbReference type="Proteomes" id="UP001164803"/>
    </source>
</evidence>
<reference evidence="2" key="1">
    <citation type="submission" date="2022-08" db="EMBL/GenBank/DDBJ databases">
        <title>Alicyclobacillus dauci DSM2870, complete genome.</title>
        <authorList>
            <person name="Wang Q."/>
            <person name="Cai R."/>
            <person name="Wang Z."/>
        </authorList>
    </citation>
    <scope>NUCLEOTIDE SEQUENCE</scope>
    <source>
        <strain evidence="2">DSM 28700</strain>
    </source>
</reference>
<feature type="transmembrane region" description="Helical" evidence="1">
    <location>
        <begin position="32"/>
        <end position="53"/>
    </location>
</feature>
<proteinExistence type="predicted"/>
<protein>
    <submittedName>
        <fullName evidence="2">Uncharacterized protein</fullName>
    </submittedName>
</protein>
<dbReference type="Proteomes" id="UP001164803">
    <property type="component" value="Chromosome"/>
</dbReference>
<dbReference type="EMBL" id="CP104064">
    <property type="protein sequence ID" value="WAH37463.1"/>
    <property type="molecule type" value="Genomic_DNA"/>
</dbReference>
<evidence type="ECO:0000313" key="2">
    <source>
        <dbReference type="EMBL" id="WAH37463.1"/>
    </source>
</evidence>
<organism evidence="2 3">
    <name type="scientific">Alicyclobacillus dauci</name>
    <dbReference type="NCBI Taxonomy" id="1475485"/>
    <lineage>
        <taxon>Bacteria</taxon>
        <taxon>Bacillati</taxon>
        <taxon>Bacillota</taxon>
        <taxon>Bacilli</taxon>
        <taxon>Bacillales</taxon>
        <taxon>Alicyclobacillaceae</taxon>
        <taxon>Alicyclobacillus</taxon>
    </lineage>
</organism>
<dbReference type="RefSeq" id="WP_268044954.1">
    <property type="nucleotide sequence ID" value="NZ_CP104064.1"/>
</dbReference>